<evidence type="ECO:0000256" key="9">
    <source>
        <dbReference type="SAM" id="MobiDB-lite"/>
    </source>
</evidence>
<comment type="caution">
    <text evidence="10">The sequence shown here is derived from an EMBL/GenBank/DDBJ whole genome shotgun (WGS) entry which is preliminary data.</text>
</comment>
<dbReference type="GO" id="GO:0005851">
    <property type="term" value="C:eukaryotic translation initiation factor 2B complex"/>
    <property type="evidence" value="ECO:0007669"/>
    <property type="project" value="TreeGrafter"/>
</dbReference>
<reference evidence="10" key="2">
    <citation type="submission" date="2021-08" db="EMBL/GenBank/DDBJ databases">
        <authorList>
            <person name="Eriksson T."/>
        </authorList>
    </citation>
    <scope>NUCLEOTIDE SEQUENCE</scope>
    <source>
        <strain evidence="10">Stoneville</strain>
        <tissue evidence="10">Whole head</tissue>
    </source>
</reference>
<comment type="subunit">
    <text evidence="8">Component of the translation initiation factor 2B (eIF2B) complex which is a heterodecamer of two sets of five different subunits: alpha, beta, gamma, delta and epsilon. Subunits alpha, beta and delta comprise a regulatory subcomplex and subunits epsilon and gamma comprise a catalytic subcomplex. Within the complex, the hexameric regulatory complex resides at the center, with the two heterodimeric catalytic subcomplexes bound on opposite sides.</text>
</comment>
<organism evidence="10 11">
    <name type="scientific">Tenebrio molitor</name>
    <name type="common">Yellow mealworm beetle</name>
    <dbReference type="NCBI Taxonomy" id="7067"/>
    <lineage>
        <taxon>Eukaryota</taxon>
        <taxon>Metazoa</taxon>
        <taxon>Ecdysozoa</taxon>
        <taxon>Arthropoda</taxon>
        <taxon>Hexapoda</taxon>
        <taxon>Insecta</taxon>
        <taxon>Pterygota</taxon>
        <taxon>Neoptera</taxon>
        <taxon>Endopterygota</taxon>
        <taxon>Coleoptera</taxon>
        <taxon>Polyphaga</taxon>
        <taxon>Cucujiformia</taxon>
        <taxon>Tenebrionidae</taxon>
        <taxon>Tenebrio</taxon>
    </lineage>
</organism>
<comment type="subcellular location">
    <subcellularLocation>
        <location evidence="1">Cytoplasm</location>
        <location evidence="1">Cytosol</location>
    </subcellularLocation>
</comment>
<evidence type="ECO:0000256" key="2">
    <source>
        <dbReference type="ARBA" id="ARBA00007878"/>
    </source>
</evidence>
<dbReference type="AlphaFoldDB" id="A0A8J6HHQ3"/>
<evidence type="ECO:0000313" key="11">
    <source>
        <dbReference type="Proteomes" id="UP000719412"/>
    </source>
</evidence>
<evidence type="ECO:0000256" key="7">
    <source>
        <dbReference type="ARBA" id="ARBA00044229"/>
    </source>
</evidence>
<dbReference type="PANTHER" id="PTHR45989:SF1">
    <property type="entry name" value="TRANSLATION INITIATION FACTOR EIF-2B SUBUNIT GAMMA"/>
    <property type="match status" value="1"/>
</dbReference>
<evidence type="ECO:0000256" key="3">
    <source>
        <dbReference type="ARBA" id="ARBA00022490"/>
    </source>
</evidence>
<dbReference type="EMBL" id="JABDTM020023840">
    <property type="protein sequence ID" value="KAH0814860.1"/>
    <property type="molecule type" value="Genomic_DNA"/>
</dbReference>
<name>A0A8J6HHQ3_TENMO</name>
<dbReference type="GO" id="GO:0005085">
    <property type="term" value="F:guanyl-nucleotide exchange factor activity"/>
    <property type="evidence" value="ECO:0007669"/>
    <property type="project" value="TreeGrafter"/>
</dbReference>
<evidence type="ECO:0000313" key="10">
    <source>
        <dbReference type="EMBL" id="KAH0814860.1"/>
    </source>
</evidence>
<dbReference type="InterPro" id="IPR011004">
    <property type="entry name" value="Trimer_LpxA-like_sf"/>
</dbReference>
<dbReference type="PANTHER" id="PTHR45989">
    <property type="entry name" value="TRANSLATION INITIATION FACTOR EIF-2B SUBUNIT GAMMA"/>
    <property type="match status" value="1"/>
</dbReference>
<dbReference type="SUPFAM" id="SSF53448">
    <property type="entry name" value="Nucleotide-diphospho-sugar transferases"/>
    <property type="match status" value="2"/>
</dbReference>
<dbReference type="GO" id="GO:0005829">
    <property type="term" value="C:cytosol"/>
    <property type="evidence" value="ECO:0007669"/>
    <property type="project" value="UniProtKB-SubCell"/>
</dbReference>
<dbReference type="GO" id="GO:0003743">
    <property type="term" value="F:translation initiation factor activity"/>
    <property type="evidence" value="ECO:0007669"/>
    <property type="project" value="UniProtKB-KW"/>
</dbReference>
<accession>A0A8J6HHQ3</accession>
<keyword evidence="11" id="KW-1185">Reference proteome</keyword>
<evidence type="ECO:0000256" key="4">
    <source>
        <dbReference type="ARBA" id="ARBA00022540"/>
    </source>
</evidence>
<evidence type="ECO:0000256" key="5">
    <source>
        <dbReference type="ARBA" id="ARBA00022917"/>
    </source>
</evidence>
<dbReference type="Gene3D" id="3.90.550.10">
    <property type="entry name" value="Spore Coat Polysaccharide Biosynthesis Protein SpsA, Chain A"/>
    <property type="match status" value="1"/>
</dbReference>
<dbReference type="GO" id="GO:0002183">
    <property type="term" value="P:cytoplasmic translational initiation"/>
    <property type="evidence" value="ECO:0007669"/>
    <property type="project" value="TreeGrafter"/>
</dbReference>
<sequence length="290" mass="32509">MTLQVEFQAVVLAAGKGSRMPEITSGKPKCLLPVGELLPHIVKKQLSKPPKKPEGKSVASKCDSEDIFNYAKEDDYSVEIREASSYSDHSGDLKPIYHGDSIRCYAVLASKDYIGVRLNTLPTYWAINNTVNEKWDSITSGLTLVLKHPKTENKSSQVDDKCVIWEGAKLQEKTSFKNSTIGANTEICSFSRVFNSIIMNNVTIKENIQQVPPSVKVFGSLLGRKMLNEGSRGRVQRLDVRGSKNPQRERDPRDKEELTFTATGKCKRNGDKDLLTELPKNTFNLGWDKW</sequence>
<keyword evidence="5" id="KW-0648">Protein biosynthesis</keyword>
<feature type="region of interest" description="Disordered" evidence="9">
    <location>
        <begin position="233"/>
        <end position="256"/>
    </location>
</feature>
<comment type="similarity">
    <text evidence="2">Belongs to the eIF-2B gamma/epsilon subunits family.</text>
</comment>
<proteinExistence type="inferred from homology"/>
<dbReference type="InterPro" id="IPR051960">
    <property type="entry name" value="eIF2B_gamma"/>
</dbReference>
<feature type="compositionally biased region" description="Basic and acidic residues" evidence="9">
    <location>
        <begin position="236"/>
        <end position="256"/>
    </location>
</feature>
<evidence type="ECO:0000256" key="8">
    <source>
        <dbReference type="ARBA" id="ARBA00046432"/>
    </source>
</evidence>
<dbReference type="Proteomes" id="UP000719412">
    <property type="component" value="Unassembled WGS sequence"/>
</dbReference>
<dbReference type="Gene3D" id="2.160.10.10">
    <property type="entry name" value="Hexapeptide repeat proteins"/>
    <property type="match status" value="1"/>
</dbReference>
<evidence type="ECO:0000256" key="6">
    <source>
        <dbReference type="ARBA" id="ARBA00044196"/>
    </source>
</evidence>
<dbReference type="InterPro" id="IPR029044">
    <property type="entry name" value="Nucleotide-diphossugar_trans"/>
</dbReference>
<protein>
    <recommendedName>
        <fullName evidence="6">Translation initiation factor eIF2B subunit gamma</fullName>
    </recommendedName>
    <alternativeName>
        <fullName evidence="7">eIF2B GDP-GTP exchange factor subunit gamma</fullName>
    </alternativeName>
</protein>
<dbReference type="SUPFAM" id="SSF51161">
    <property type="entry name" value="Trimeric LpxA-like enzymes"/>
    <property type="match status" value="1"/>
</dbReference>
<reference evidence="10" key="1">
    <citation type="journal article" date="2020" name="J Insects Food Feed">
        <title>The yellow mealworm (Tenebrio molitor) genome: a resource for the emerging insects as food and feed industry.</title>
        <authorList>
            <person name="Eriksson T."/>
            <person name="Andere A."/>
            <person name="Kelstrup H."/>
            <person name="Emery V."/>
            <person name="Picard C."/>
        </authorList>
    </citation>
    <scope>NUCLEOTIDE SEQUENCE</scope>
    <source>
        <strain evidence="10">Stoneville</strain>
        <tissue evidence="10">Whole head</tissue>
    </source>
</reference>
<gene>
    <name evidence="10" type="ORF">GEV33_007931</name>
</gene>
<evidence type="ECO:0000256" key="1">
    <source>
        <dbReference type="ARBA" id="ARBA00004514"/>
    </source>
</evidence>
<keyword evidence="4" id="KW-0396">Initiation factor</keyword>
<keyword evidence="3" id="KW-0963">Cytoplasm</keyword>